<keyword evidence="1" id="KW-0175">Coiled coil</keyword>
<dbReference type="AlphaFoldDB" id="A0A024TQR9"/>
<feature type="coiled-coil region" evidence="1">
    <location>
        <begin position="207"/>
        <end position="335"/>
    </location>
</feature>
<sequence>MDPLHVEIEGEAEYLRGRLATATSDAAVLRDQIHRRTQLLDELRAAYIRDVVVMKDRLWKHGIRTDAELHALPSADVKPLLPLFSPAESLLRIRPCATCGGGADLIRCNEEAWMKAEMAAQVAMQQLATMKAAKDNVDEALATMTEDAATFRRMLAKEQKLTAFLQDEKKRLKGKLDAMAARATHHATTESTVVHLETMVAKLQTAAAAADMAVSQLKAELTQTQAEHAIAMQTAAAAAAAELETQWKDWQRKFDRCEERQVKAGQVIQSLERDVERFENAAAEIETRVELRHMQDLNALSLKWQREVDAHAATKQRMTNAMADLEQRLQDAVVALLPAQEQLAATRQQLDERTRERDASMAQYTTLDDLFRTKTKLWQTKYDEMDGQWRSTVKLTTWRSVRWRVHLQAILKQYAAWCLWLQHVIRQSKAVWRQQRAKMEGLLSDQQDAYRRLERSMQSYEDQRREARELARSLEDKLRIATDTLKQRTLEHAMANRNVVRAECTIRQLEVQVQTLTSALESQWEVSGGMLMAAEEAAARHIEAGRAWQATYLDARDEWAAETHVWEAKVARLQDDVERARRERHAAEGKTVKFLERQARIAPSQSHGGTLGRLKLTQACLEEKTLECMAIQQEMADVGAELVCLERKLAGEHRRVAMYDDMVDNLTNVLRDQQRRQLENERRISALQQCHGEATAAMDLEWMAATCAATTIQMMWRGWRARRLRPHKKGIYLMETNHVIQTTEDGRRASVRRLHLVRATQSTTVALTELGLVDVPAILAQGATSAGGRARCMKRRASTASTTRLGSTKATASDGPNAIETATTALAAQLIQNAWKSMRLRMERRNIPLGEPGRMALESRIQTLRQQHRRMTDTLRGIGMVCRQQAQLVALKVAFRSNDKSREWRYRSRNIPPLLKYRLQHPLKPTGVVTATGQTTHMVPHERLDSNKQSSTR</sequence>
<dbReference type="EMBL" id="KI913977">
    <property type="protein sequence ID" value="ETV96349.1"/>
    <property type="molecule type" value="Genomic_DNA"/>
</dbReference>
<accession>A0A024TQR9</accession>
<dbReference type="VEuPathDB" id="FungiDB:H310_10510"/>
<dbReference type="CDD" id="cd23767">
    <property type="entry name" value="IQCD"/>
    <property type="match status" value="1"/>
</dbReference>
<feature type="coiled-coil region" evidence="1">
    <location>
        <begin position="443"/>
        <end position="519"/>
    </location>
</feature>
<dbReference type="GeneID" id="20087560"/>
<feature type="compositionally biased region" description="Polar residues" evidence="2">
    <location>
        <begin position="798"/>
        <end position="811"/>
    </location>
</feature>
<gene>
    <name evidence="3" type="ORF">H310_10510</name>
</gene>
<feature type="coiled-coil region" evidence="1">
    <location>
        <begin position="563"/>
        <end position="590"/>
    </location>
</feature>
<evidence type="ECO:0000256" key="1">
    <source>
        <dbReference type="SAM" id="Coils"/>
    </source>
</evidence>
<dbReference type="OrthoDB" id="78886at2759"/>
<name>A0A024TQR9_9STRA</name>
<organism evidence="3">
    <name type="scientific">Aphanomyces invadans</name>
    <dbReference type="NCBI Taxonomy" id="157072"/>
    <lineage>
        <taxon>Eukaryota</taxon>
        <taxon>Sar</taxon>
        <taxon>Stramenopiles</taxon>
        <taxon>Oomycota</taxon>
        <taxon>Saprolegniomycetes</taxon>
        <taxon>Saprolegniales</taxon>
        <taxon>Verrucalvaceae</taxon>
        <taxon>Aphanomyces</taxon>
    </lineage>
</organism>
<dbReference type="PROSITE" id="PS50096">
    <property type="entry name" value="IQ"/>
    <property type="match status" value="1"/>
</dbReference>
<feature type="region of interest" description="Disordered" evidence="2">
    <location>
        <begin position="790"/>
        <end position="815"/>
    </location>
</feature>
<reference evidence="3" key="1">
    <citation type="submission" date="2013-12" db="EMBL/GenBank/DDBJ databases">
        <title>The Genome Sequence of Aphanomyces invadans NJM9701.</title>
        <authorList>
            <consortium name="The Broad Institute Genomics Platform"/>
            <person name="Russ C."/>
            <person name="Tyler B."/>
            <person name="van West P."/>
            <person name="Dieguez-Uribeondo J."/>
            <person name="Young S.K."/>
            <person name="Zeng Q."/>
            <person name="Gargeya S."/>
            <person name="Fitzgerald M."/>
            <person name="Abouelleil A."/>
            <person name="Alvarado L."/>
            <person name="Chapman S.B."/>
            <person name="Gainer-Dewar J."/>
            <person name="Goldberg J."/>
            <person name="Griggs A."/>
            <person name="Gujja S."/>
            <person name="Hansen M."/>
            <person name="Howarth C."/>
            <person name="Imamovic A."/>
            <person name="Ireland A."/>
            <person name="Larimer J."/>
            <person name="McCowan C."/>
            <person name="Murphy C."/>
            <person name="Pearson M."/>
            <person name="Poon T.W."/>
            <person name="Priest M."/>
            <person name="Roberts A."/>
            <person name="Saif S."/>
            <person name="Shea T."/>
            <person name="Sykes S."/>
            <person name="Wortman J."/>
            <person name="Nusbaum C."/>
            <person name="Birren B."/>
        </authorList>
    </citation>
    <scope>NUCLEOTIDE SEQUENCE [LARGE SCALE GENOMIC DNA]</scope>
    <source>
        <strain evidence="3">NJM9701</strain>
    </source>
</reference>
<dbReference type="RefSeq" id="XP_008875141.1">
    <property type="nucleotide sequence ID" value="XM_008876919.1"/>
</dbReference>
<evidence type="ECO:0000256" key="2">
    <source>
        <dbReference type="SAM" id="MobiDB-lite"/>
    </source>
</evidence>
<protein>
    <submittedName>
        <fullName evidence="3">Uncharacterized protein</fullName>
    </submittedName>
</protein>
<evidence type="ECO:0000313" key="3">
    <source>
        <dbReference type="EMBL" id="ETV96349.1"/>
    </source>
</evidence>
<proteinExistence type="predicted"/>